<comment type="caution">
    <text evidence="3">The sequence shown here is derived from an EMBL/GenBank/DDBJ whole genome shotgun (WGS) entry which is preliminary data.</text>
</comment>
<evidence type="ECO:0000313" key="3">
    <source>
        <dbReference type="EMBL" id="KAJ7336689.1"/>
    </source>
</evidence>
<evidence type="ECO:0000313" key="4">
    <source>
        <dbReference type="Proteomes" id="UP001163046"/>
    </source>
</evidence>
<dbReference type="GO" id="GO:0032981">
    <property type="term" value="P:mitochondrial respiratory chain complex I assembly"/>
    <property type="evidence" value="ECO:0007669"/>
    <property type="project" value="TreeGrafter"/>
</dbReference>
<reference evidence="3" key="1">
    <citation type="submission" date="2023-01" db="EMBL/GenBank/DDBJ databases">
        <title>Genome assembly of the deep-sea coral Lophelia pertusa.</title>
        <authorList>
            <person name="Herrera S."/>
            <person name="Cordes E."/>
        </authorList>
    </citation>
    <scope>NUCLEOTIDE SEQUENCE</scope>
    <source>
        <strain evidence="3">USNM1676648</strain>
        <tissue evidence="3">Polyp</tissue>
    </source>
</reference>
<name>A0A9W9YE82_9CNID</name>
<comment type="similarity">
    <text evidence="1">Belongs to the complex I NDUFA12 subunit family.</text>
</comment>
<dbReference type="OrthoDB" id="10255576at2759"/>
<accession>A0A9W9YE82</accession>
<gene>
    <name evidence="3" type="primary">NDUFAF2</name>
    <name evidence="3" type="ORF">OS493_011911</name>
</gene>
<dbReference type="EMBL" id="MU827782">
    <property type="protein sequence ID" value="KAJ7336689.1"/>
    <property type="molecule type" value="Genomic_DNA"/>
</dbReference>
<feature type="region of interest" description="Disordered" evidence="2">
    <location>
        <begin position="78"/>
        <end position="181"/>
    </location>
</feature>
<organism evidence="3 4">
    <name type="scientific">Desmophyllum pertusum</name>
    <dbReference type="NCBI Taxonomy" id="174260"/>
    <lineage>
        <taxon>Eukaryota</taxon>
        <taxon>Metazoa</taxon>
        <taxon>Cnidaria</taxon>
        <taxon>Anthozoa</taxon>
        <taxon>Hexacorallia</taxon>
        <taxon>Scleractinia</taxon>
        <taxon>Caryophylliina</taxon>
        <taxon>Caryophylliidae</taxon>
        <taxon>Desmophyllum</taxon>
    </lineage>
</organism>
<dbReference type="InterPro" id="IPR052618">
    <property type="entry name" value="ComplexI_NDUFA12"/>
</dbReference>
<dbReference type="GO" id="GO:0005739">
    <property type="term" value="C:mitochondrion"/>
    <property type="evidence" value="ECO:0007669"/>
    <property type="project" value="TreeGrafter"/>
</dbReference>
<keyword evidence="4" id="KW-1185">Reference proteome</keyword>
<sequence length="181" mass="20446">MQWVRSILNAFGKTRRLVGTDLHGNTYFETIREGKKPRRELITKIKHMEYTPGLIPIEWEAWIRGKRDDPPTHEELLAEQSRVKTLKERARQVEEKDREQQALDSKSPQIAAQAGHASAPLYESLDNRSQPTSTGTTFQPGEWSPGSNVNDSAGRDSKGKDSEEAFEPESWAPPGNQPPVK</sequence>
<dbReference type="PANTHER" id="PTHR32470:SF2">
    <property type="entry name" value="NADH DEHYDROGENASE [UBIQUINONE] 1 ALPHA SUBCOMPLEX ASSEMBLY FACTOR 2"/>
    <property type="match status" value="1"/>
</dbReference>
<evidence type="ECO:0000256" key="2">
    <source>
        <dbReference type="SAM" id="MobiDB-lite"/>
    </source>
</evidence>
<dbReference type="AlphaFoldDB" id="A0A9W9YE82"/>
<evidence type="ECO:0000256" key="1">
    <source>
        <dbReference type="ARBA" id="ARBA00007355"/>
    </source>
</evidence>
<feature type="compositionally biased region" description="Basic and acidic residues" evidence="2">
    <location>
        <begin position="78"/>
        <end position="101"/>
    </location>
</feature>
<dbReference type="Pfam" id="PF05071">
    <property type="entry name" value="NDUFA12"/>
    <property type="match status" value="1"/>
</dbReference>
<dbReference type="GO" id="GO:0045271">
    <property type="term" value="C:respiratory chain complex I"/>
    <property type="evidence" value="ECO:0007669"/>
    <property type="project" value="InterPro"/>
</dbReference>
<dbReference type="PANTHER" id="PTHR32470">
    <property type="entry name" value="ADH DEHYDROGENASE [UBIQUINONE] 1 ALPHA SUBCOMPLEX ASSEMBLY FACTOR 2"/>
    <property type="match status" value="1"/>
</dbReference>
<protein>
    <submittedName>
        <fullName evidence="3">Mimitin, mitochondrial</fullName>
    </submittedName>
</protein>
<feature type="compositionally biased region" description="Basic and acidic residues" evidence="2">
    <location>
        <begin position="153"/>
        <end position="163"/>
    </location>
</feature>
<feature type="compositionally biased region" description="Polar residues" evidence="2">
    <location>
        <begin position="127"/>
        <end position="151"/>
    </location>
</feature>
<dbReference type="InterPro" id="IPR007763">
    <property type="entry name" value="NDUFA12"/>
</dbReference>
<dbReference type="Proteomes" id="UP001163046">
    <property type="component" value="Unassembled WGS sequence"/>
</dbReference>
<proteinExistence type="inferred from homology"/>